<keyword evidence="1" id="KW-1133">Transmembrane helix</keyword>
<sequence length="215" mass="24594">MRVLRATGNIRNRAIFAICCLTIPWKLRDKSFVLRSFLRERDILYSTEDVRQMELAICRGLEWRMRTVTPFLFVGFFISFLELPLARSSVHDLIYKSERDIAFIQYRLSVIAAFAMLTVSSGTRNKASISCKADGIYFDENDEHVGTFDEGALFQLQFITFPQIIGGIDYDDDHTVIPLQHLVSFSLNIVSRAFEFKADGFAKKLGYAAPLQLDV</sequence>
<dbReference type="OrthoDB" id="913865at2759"/>
<keyword evidence="2" id="KW-0645">Protease</keyword>
<dbReference type="Proteomes" id="UP000653305">
    <property type="component" value="Unassembled WGS sequence"/>
</dbReference>
<organism evidence="2 3">
    <name type="scientific">Phtheirospermum japonicum</name>
    <dbReference type="NCBI Taxonomy" id="374723"/>
    <lineage>
        <taxon>Eukaryota</taxon>
        <taxon>Viridiplantae</taxon>
        <taxon>Streptophyta</taxon>
        <taxon>Embryophyta</taxon>
        <taxon>Tracheophyta</taxon>
        <taxon>Spermatophyta</taxon>
        <taxon>Magnoliopsida</taxon>
        <taxon>eudicotyledons</taxon>
        <taxon>Gunneridae</taxon>
        <taxon>Pentapetalae</taxon>
        <taxon>asterids</taxon>
        <taxon>lamiids</taxon>
        <taxon>Lamiales</taxon>
        <taxon>Orobanchaceae</taxon>
        <taxon>Orobanchaceae incertae sedis</taxon>
        <taxon>Phtheirospermum</taxon>
    </lineage>
</organism>
<dbReference type="Gene3D" id="1.10.472.10">
    <property type="entry name" value="Cyclin-like"/>
    <property type="match status" value="1"/>
</dbReference>
<gene>
    <name evidence="2" type="ORF">PHJA_002001900</name>
</gene>
<dbReference type="SUPFAM" id="SSF47954">
    <property type="entry name" value="Cyclin-like"/>
    <property type="match status" value="1"/>
</dbReference>
<keyword evidence="1" id="KW-0472">Membrane</keyword>
<feature type="transmembrane region" description="Helical" evidence="1">
    <location>
        <begin position="63"/>
        <end position="81"/>
    </location>
</feature>
<evidence type="ECO:0000256" key="1">
    <source>
        <dbReference type="SAM" id="Phobius"/>
    </source>
</evidence>
<evidence type="ECO:0000313" key="3">
    <source>
        <dbReference type="Proteomes" id="UP000653305"/>
    </source>
</evidence>
<feature type="transmembrane region" description="Helical" evidence="1">
    <location>
        <begin position="101"/>
        <end position="119"/>
    </location>
</feature>
<dbReference type="InterPro" id="IPR036915">
    <property type="entry name" value="Cyclin-like_sf"/>
</dbReference>
<accession>A0A830CFX9</accession>
<proteinExistence type="predicted"/>
<dbReference type="AlphaFoldDB" id="A0A830CFX9"/>
<dbReference type="EMBL" id="BMAC01000535">
    <property type="protein sequence ID" value="GFP98580.1"/>
    <property type="molecule type" value="Genomic_DNA"/>
</dbReference>
<evidence type="ECO:0000313" key="2">
    <source>
        <dbReference type="EMBL" id="GFP98580.1"/>
    </source>
</evidence>
<keyword evidence="2" id="KW-0378">Hydrolase</keyword>
<dbReference type="GO" id="GO:0006508">
    <property type="term" value="P:proteolysis"/>
    <property type="evidence" value="ECO:0007669"/>
    <property type="project" value="UniProtKB-KW"/>
</dbReference>
<keyword evidence="1" id="KW-0812">Transmembrane</keyword>
<name>A0A830CFX9_9LAMI</name>
<dbReference type="GO" id="GO:0008233">
    <property type="term" value="F:peptidase activity"/>
    <property type="evidence" value="ECO:0007669"/>
    <property type="project" value="UniProtKB-KW"/>
</dbReference>
<keyword evidence="3" id="KW-1185">Reference proteome</keyword>
<comment type="caution">
    <text evidence="2">The sequence shown here is derived from an EMBL/GenBank/DDBJ whole genome shotgun (WGS) entry which is preliminary data.</text>
</comment>
<protein>
    <submittedName>
        <fullName evidence="2">Caax prenyl protease 1 homolog</fullName>
    </submittedName>
</protein>
<reference evidence="2" key="1">
    <citation type="submission" date="2020-07" db="EMBL/GenBank/DDBJ databases">
        <title>Ethylene signaling mediates host invasion by parasitic plants.</title>
        <authorList>
            <person name="Yoshida S."/>
        </authorList>
    </citation>
    <scope>NUCLEOTIDE SEQUENCE</scope>
    <source>
        <strain evidence="2">Okayama</strain>
    </source>
</reference>